<sequence>MSKGGAGVNGPAPPIPRLGIGPYQWDTECLHGDVGQNATAFPQSIGLAATWSRDLIYSVAKGISQAVRANHNAYIKKHSYITYSGISCFAPMINIMRDPRWGRNQETYGEDPHLTGILSTGYVKGLQGDHPRYVRASATCKHFNVHGGPENIPVSRFSFDSKVTMRDWRTTFLPAFRHCLGAEPLAVMCSFNSINGVPACANDYLLNKILRQEYGFKGYVTSDEKAIERVITEHHYFNNTVDCAAAVANAGVSIEVSGAQPMDEIVGPMSNNAALLNGDYETAVDRRFVTTPSDTLYMLSYDTTSYADGCNDTHCMQYNVDDVKSAVTDADVVFICIGLGIPVEAEANDRRDVDLPGFQSQLIQDAIHYSGSAKVVLITFNAGPVNITWADMNPRVSAIIAAFYPGQATGIALLNVMTDHYMPKFGRLPYTWFNSIFQVPPIVNYTMVDRTYRYTTKQPLYPFGYGLTYGIFVYSQLTYKQEINAGDSQSGQVVVANRGEFDADEVVQVYLKWNSPSVTTPNIQLVDFNRVTLAKNDIATVKFSIAPQDMAVWTDDKGWVIEEGIISFYVGGSQPGQPAKRTMRTGIIPGTFQIKGTKVLGYF</sequence>
<dbReference type="OrthoDB" id="47059at2759"/>
<dbReference type="InterPro" id="IPR017853">
    <property type="entry name" value="GH"/>
</dbReference>
<dbReference type="PRINTS" id="PR00133">
    <property type="entry name" value="GLHYDRLASE3"/>
</dbReference>
<dbReference type="PANTHER" id="PTHR42721:SF42">
    <property type="entry name" value="FIBRONECTIN TYPE III-LIKE DOMAIN-CONTAINING PROTEIN"/>
    <property type="match status" value="1"/>
</dbReference>
<dbReference type="SUPFAM" id="SSF52279">
    <property type="entry name" value="Beta-D-glucan exohydrolase, C-terminal domain"/>
    <property type="match status" value="1"/>
</dbReference>
<dbReference type="InterPro" id="IPR001764">
    <property type="entry name" value="Glyco_hydro_3_N"/>
</dbReference>
<name>V4A6R1_LOTGI</name>
<dbReference type="GO" id="GO:0009044">
    <property type="term" value="F:xylan 1,4-beta-xylosidase activity"/>
    <property type="evidence" value="ECO:0007669"/>
    <property type="project" value="InterPro"/>
</dbReference>
<dbReference type="InterPro" id="IPR026891">
    <property type="entry name" value="Fn3-like"/>
</dbReference>
<dbReference type="PANTHER" id="PTHR42721">
    <property type="entry name" value="SUGAR HYDROLASE-RELATED"/>
    <property type="match status" value="1"/>
</dbReference>
<dbReference type="InterPro" id="IPR002772">
    <property type="entry name" value="Glyco_hydro_3_C"/>
</dbReference>
<dbReference type="RefSeq" id="XP_009059996.1">
    <property type="nucleotide sequence ID" value="XM_009061748.1"/>
</dbReference>
<dbReference type="Gene3D" id="3.20.20.300">
    <property type="entry name" value="Glycoside hydrolase, family 3, N-terminal domain"/>
    <property type="match status" value="2"/>
</dbReference>
<dbReference type="Proteomes" id="UP000030746">
    <property type="component" value="Unassembled WGS sequence"/>
</dbReference>
<proteinExistence type="predicted"/>
<dbReference type="GO" id="GO:0045493">
    <property type="term" value="P:xylan catabolic process"/>
    <property type="evidence" value="ECO:0007669"/>
    <property type="project" value="InterPro"/>
</dbReference>
<dbReference type="GO" id="GO:0031222">
    <property type="term" value="P:arabinan catabolic process"/>
    <property type="evidence" value="ECO:0007669"/>
    <property type="project" value="TreeGrafter"/>
</dbReference>
<dbReference type="InterPro" id="IPR013783">
    <property type="entry name" value="Ig-like_fold"/>
</dbReference>
<accession>V4A6R1</accession>
<dbReference type="EMBL" id="KB202619">
    <property type="protein sequence ID" value="ESO88946.1"/>
    <property type="molecule type" value="Genomic_DNA"/>
</dbReference>
<keyword evidence="1" id="KW-0732">Signal</keyword>
<dbReference type="Pfam" id="PF00933">
    <property type="entry name" value="Glyco_hydro_3"/>
    <property type="match status" value="1"/>
</dbReference>
<protein>
    <recommendedName>
        <fullName evidence="4">Fibronectin type III-like domain-containing protein</fullName>
    </recommendedName>
</protein>
<evidence type="ECO:0000256" key="1">
    <source>
        <dbReference type="ARBA" id="ARBA00022729"/>
    </source>
</evidence>
<keyword evidence="3" id="KW-0326">Glycosidase</keyword>
<evidence type="ECO:0000313" key="6">
    <source>
        <dbReference type="Proteomes" id="UP000030746"/>
    </source>
</evidence>
<feature type="domain" description="Fibronectin type III-like" evidence="4">
    <location>
        <begin position="505"/>
        <end position="574"/>
    </location>
</feature>
<dbReference type="InterPro" id="IPR044993">
    <property type="entry name" value="BXL"/>
</dbReference>
<keyword evidence="6" id="KW-1185">Reference proteome</keyword>
<dbReference type="CTD" id="20236191"/>
<dbReference type="Gene3D" id="2.60.40.10">
    <property type="entry name" value="Immunoglobulins"/>
    <property type="match status" value="1"/>
</dbReference>
<dbReference type="SMART" id="SM01217">
    <property type="entry name" value="Fn3_like"/>
    <property type="match status" value="1"/>
</dbReference>
<organism evidence="5 6">
    <name type="scientific">Lottia gigantea</name>
    <name type="common">Giant owl limpet</name>
    <dbReference type="NCBI Taxonomy" id="225164"/>
    <lineage>
        <taxon>Eukaryota</taxon>
        <taxon>Metazoa</taxon>
        <taxon>Spiralia</taxon>
        <taxon>Lophotrochozoa</taxon>
        <taxon>Mollusca</taxon>
        <taxon>Gastropoda</taxon>
        <taxon>Patellogastropoda</taxon>
        <taxon>Lottioidea</taxon>
        <taxon>Lottiidae</taxon>
        <taxon>Lottia</taxon>
    </lineage>
</organism>
<evidence type="ECO:0000256" key="2">
    <source>
        <dbReference type="ARBA" id="ARBA00022801"/>
    </source>
</evidence>
<dbReference type="GO" id="GO:0046556">
    <property type="term" value="F:alpha-L-arabinofuranosidase activity"/>
    <property type="evidence" value="ECO:0007669"/>
    <property type="project" value="TreeGrafter"/>
</dbReference>
<dbReference type="GeneID" id="20236191"/>
<dbReference type="Pfam" id="PF01915">
    <property type="entry name" value="Glyco_hydro_3_C"/>
    <property type="match status" value="1"/>
</dbReference>
<dbReference type="AlphaFoldDB" id="V4A6R1"/>
<dbReference type="SUPFAM" id="SSF51445">
    <property type="entry name" value="(Trans)glycosidases"/>
    <property type="match status" value="1"/>
</dbReference>
<evidence type="ECO:0000256" key="3">
    <source>
        <dbReference type="ARBA" id="ARBA00023295"/>
    </source>
</evidence>
<reference evidence="5 6" key="1">
    <citation type="journal article" date="2013" name="Nature">
        <title>Insights into bilaterian evolution from three spiralian genomes.</title>
        <authorList>
            <person name="Simakov O."/>
            <person name="Marletaz F."/>
            <person name="Cho S.J."/>
            <person name="Edsinger-Gonzales E."/>
            <person name="Havlak P."/>
            <person name="Hellsten U."/>
            <person name="Kuo D.H."/>
            <person name="Larsson T."/>
            <person name="Lv J."/>
            <person name="Arendt D."/>
            <person name="Savage R."/>
            <person name="Osoegawa K."/>
            <person name="de Jong P."/>
            <person name="Grimwood J."/>
            <person name="Chapman J.A."/>
            <person name="Shapiro H."/>
            <person name="Aerts A."/>
            <person name="Otillar R.P."/>
            <person name="Terry A.Y."/>
            <person name="Boore J.L."/>
            <person name="Grigoriev I.V."/>
            <person name="Lindberg D.R."/>
            <person name="Seaver E.C."/>
            <person name="Weisblat D.A."/>
            <person name="Putnam N.H."/>
            <person name="Rokhsar D.S."/>
        </authorList>
    </citation>
    <scope>NUCLEOTIDE SEQUENCE [LARGE SCALE GENOMIC DNA]</scope>
</reference>
<dbReference type="HOGENOM" id="CLU_004542_5_3_1"/>
<dbReference type="KEGG" id="lgi:LOTGIDRAFT_154014"/>
<dbReference type="InterPro" id="IPR036881">
    <property type="entry name" value="Glyco_hydro_3_C_sf"/>
</dbReference>
<evidence type="ECO:0000259" key="4">
    <source>
        <dbReference type="SMART" id="SM01217"/>
    </source>
</evidence>
<dbReference type="Pfam" id="PF14310">
    <property type="entry name" value="Fn3-like"/>
    <property type="match status" value="1"/>
</dbReference>
<dbReference type="STRING" id="225164.V4A6R1"/>
<gene>
    <name evidence="5" type="ORF">LOTGIDRAFT_154014</name>
</gene>
<dbReference type="OMA" id="MEINPCE"/>
<dbReference type="Gene3D" id="3.40.50.1700">
    <property type="entry name" value="Glycoside hydrolase family 3 C-terminal domain"/>
    <property type="match status" value="1"/>
</dbReference>
<evidence type="ECO:0000313" key="5">
    <source>
        <dbReference type="EMBL" id="ESO88946.1"/>
    </source>
</evidence>
<dbReference type="InterPro" id="IPR036962">
    <property type="entry name" value="Glyco_hydro_3_N_sf"/>
</dbReference>
<keyword evidence="2" id="KW-0378">Hydrolase</keyword>